<dbReference type="GO" id="GO:0004499">
    <property type="term" value="F:N,N-dimethylaniline monooxygenase activity"/>
    <property type="evidence" value="ECO:0007669"/>
    <property type="project" value="InterPro"/>
</dbReference>
<reference evidence="8 9" key="1">
    <citation type="submission" date="2024-01" db="EMBL/GenBank/DDBJ databases">
        <title>A draft genome for a cacao thread blight-causing isolate of Paramarasmius palmivorus.</title>
        <authorList>
            <person name="Baruah I.K."/>
            <person name="Bukari Y."/>
            <person name="Amoako-Attah I."/>
            <person name="Meinhardt L.W."/>
            <person name="Bailey B.A."/>
            <person name="Cohen S.P."/>
        </authorList>
    </citation>
    <scope>NUCLEOTIDE SEQUENCE [LARGE SCALE GENOMIC DNA]</scope>
    <source>
        <strain evidence="8 9">GH-12</strain>
    </source>
</reference>
<dbReference type="PANTHER" id="PTHR43098:SF3">
    <property type="entry name" value="L-ORNITHINE N(5)-MONOOXYGENASE-RELATED"/>
    <property type="match status" value="1"/>
</dbReference>
<evidence type="ECO:0000256" key="1">
    <source>
        <dbReference type="ARBA" id="ARBA00001974"/>
    </source>
</evidence>
<dbReference type="AlphaFoldDB" id="A0AAW0DSS5"/>
<keyword evidence="5" id="KW-0521">NADP</keyword>
<name>A0AAW0DSS5_9AGAR</name>
<dbReference type="SUPFAM" id="SSF51905">
    <property type="entry name" value="FAD/NAD(P)-binding domain"/>
    <property type="match status" value="2"/>
</dbReference>
<dbReference type="Proteomes" id="UP001383192">
    <property type="component" value="Unassembled WGS sequence"/>
</dbReference>
<dbReference type="PANTHER" id="PTHR43098">
    <property type="entry name" value="L-ORNITHINE N(5)-MONOOXYGENASE-RELATED"/>
    <property type="match status" value="1"/>
</dbReference>
<evidence type="ECO:0000256" key="5">
    <source>
        <dbReference type="ARBA" id="ARBA00022857"/>
    </source>
</evidence>
<gene>
    <name evidence="8" type="ORF">VNI00_003559</name>
</gene>
<keyword evidence="3" id="KW-0285">Flavoprotein</keyword>
<evidence type="ECO:0000313" key="9">
    <source>
        <dbReference type="Proteomes" id="UP001383192"/>
    </source>
</evidence>
<protein>
    <recommendedName>
        <fullName evidence="10">FAD/NAD(P)-binding domain-containing protein</fullName>
    </recommendedName>
</protein>
<evidence type="ECO:0000256" key="3">
    <source>
        <dbReference type="ARBA" id="ARBA00022630"/>
    </source>
</evidence>
<organism evidence="8 9">
    <name type="scientific">Paramarasmius palmivorus</name>
    <dbReference type="NCBI Taxonomy" id="297713"/>
    <lineage>
        <taxon>Eukaryota</taxon>
        <taxon>Fungi</taxon>
        <taxon>Dikarya</taxon>
        <taxon>Basidiomycota</taxon>
        <taxon>Agaricomycotina</taxon>
        <taxon>Agaricomycetes</taxon>
        <taxon>Agaricomycetidae</taxon>
        <taxon>Agaricales</taxon>
        <taxon>Marasmiineae</taxon>
        <taxon>Marasmiaceae</taxon>
        <taxon>Paramarasmius</taxon>
    </lineage>
</organism>
<keyword evidence="4" id="KW-0274">FAD</keyword>
<dbReference type="InterPro" id="IPR036188">
    <property type="entry name" value="FAD/NAD-bd_sf"/>
</dbReference>
<keyword evidence="7" id="KW-0503">Monooxygenase</keyword>
<dbReference type="GO" id="GO:0050660">
    <property type="term" value="F:flavin adenine dinucleotide binding"/>
    <property type="evidence" value="ECO:0007669"/>
    <property type="project" value="InterPro"/>
</dbReference>
<evidence type="ECO:0008006" key="10">
    <source>
        <dbReference type="Google" id="ProtNLM"/>
    </source>
</evidence>
<accession>A0AAW0DSS5</accession>
<evidence type="ECO:0000313" key="8">
    <source>
        <dbReference type="EMBL" id="KAK7054365.1"/>
    </source>
</evidence>
<evidence type="ECO:0000256" key="7">
    <source>
        <dbReference type="ARBA" id="ARBA00023033"/>
    </source>
</evidence>
<evidence type="ECO:0000256" key="6">
    <source>
        <dbReference type="ARBA" id="ARBA00023002"/>
    </source>
</evidence>
<evidence type="ECO:0000256" key="2">
    <source>
        <dbReference type="ARBA" id="ARBA00010139"/>
    </source>
</evidence>
<dbReference type="Gene3D" id="3.50.50.60">
    <property type="entry name" value="FAD/NAD(P)-binding domain"/>
    <property type="match status" value="2"/>
</dbReference>
<dbReference type="EMBL" id="JAYKXP010000009">
    <property type="protein sequence ID" value="KAK7054365.1"/>
    <property type="molecule type" value="Genomic_DNA"/>
</dbReference>
<dbReference type="GO" id="GO:0050661">
    <property type="term" value="F:NADP binding"/>
    <property type="evidence" value="ECO:0007669"/>
    <property type="project" value="InterPro"/>
</dbReference>
<dbReference type="Pfam" id="PF00743">
    <property type="entry name" value="FMO-like"/>
    <property type="match status" value="1"/>
</dbReference>
<dbReference type="InterPro" id="IPR050775">
    <property type="entry name" value="FAD-binding_Monooxygenases"/>
</dbReference>
<proteinExistence type="inferred from homology"/>
<evidence type="ECO:0000256" key="4">
    <source>
        <dbReference type="ARBA" id="ARBA00022827"/>
    </source>
</evidence>
<comment type="caution">
    <text evidence="8">The sequence shown here is derived from an EMBL/GenBank/DDBJ whole genome shotgun (WGS) entry which is preliminary data.</text>
</comment>
<dbReference type="InterPro" id="IPR020946">
    <property type="entry name" value="Flavin_mOase-like"/>
</dbReference>
<sequence length="564" mass="63617">MGDTQELDVLIIGAGFSGVCTLLHMRELGLSAKIYESGSDLGGIWYWNRYPGARVDSNIPLYQLSFPSLWKDWTWKERFPGHAELRDYFAHVDAKMDVKRDVIFNARVVSAHFDVTTNTWTVRTSDGSEGKARFLILCTGFAAKIYVPAIKGLESFKGVCHHSSQWPKETVDVQGKRVAVIGTGATGVQIIQELGSGRYDGGEVEHLTVFQRTPNMCLPMRQRKLGKEEQEKRKAMYPLIFRRRLQTWPGFDYDSFPKSFFAATPEERELFLEELWERGDFHLLVSNYRDALSNQEANDQVYAFWRDKVRARLMDPEIQQILAPTDPPHPFGTKRCSLEQNYYEVYNKSNVSLVSLSENSIVQITENGIETGDGTLHKVDVIILATGFDSITGGIIQIDIRGGDGVSIADKWKDGVHTYLGMTTANFPNMFFLYGPQAPTAFSNGPTCVEIQAEWIKSCLAWMRSHSYSRLEASRSAEVEWRNLVQYQASLTLLAKAKSWYNGANIPGKPVEQLNFIGGIPFYDAFCREKAERGYEGFAFKISDKGKAEGNELKGFASARAQEV</sequence>
<keyword evidence="6" id="KW-0560">Oxidoreductase</keyword>
<comment type="similarity">
    <text evidence="2">Belongs to the FAD-binding monooxygenase family.</text>
</comment>
<comment type="cofactor">
    <cofactor evidence="1">
        <name>FAD</name>
        <dbReference type="ChEBI" id="CHEBI:57692"/>
    </cofactor>
</comment>
<keyword evidence="9" id="KW-1185">Reference proteome</keyword>